<evidence type="ECO:0000313" key="10">
    <source>
        <dbReference type="Proteomes" id="UP001152561"/>
    </source>
</evidence>
<dbReference type="Gene3D" id="3.30.70.1050">
    <property type="entry name" value="Trigger factor ribosome-binding domain"/>
    <property type="match status" value="1"/>
</dbReference>
<dbReference type="SUPFAM" id="SSF102735">
    <property type="entry name" value="Trigger factor ribosome-binding domain"/>
    <property type="match status" value="1"/>
</dbReference>
<dbReference type="GO" id="GO:0044183">
    <property type="term" value="F:protein folding chaperone"/>
    <property type="evidence" value="ECO:0007669"/>
    <property type="project" value="TreeGrafter"/>
</dbReference>
<evidence type="ECO:0000256" key="7">
    <source>
        <dbReference type="ARBA" id="ARBA00024849"/>
    </source>
</evidence>
<evidence type="ECO:0000256" key="6">
    <source>
        <dbReference type="ARBA" id="ARBA00023235"/>
    </source>
</evidence>
<dbReference type="GO" id="GO:0043335">
    <property type="term" value="P:protein unfolding"/>
    <property type="evidence" value="ECO:0007669"/>
    <property type="project" value="TreeGrafter"/>
</dbReference>
<evidence type="ECO:0000256" key="4">
    <source>
        <dbReference type="ARBA" id="ARBA00023110"/>
    </source>
</evidence>
<accession>A0A9Q1RCJ6</accession>
<dbReference type="PANTHER" id="PTHR30560:SF5">
    <property type="entry name" value="OS09G0515400 PROTEIN"/>
    <property type="match status" value="1"/>
</dbReference>
<name>A0A9Q1RCJ6_9SOLA</name>
<keyword evidence="5" id="KW-0143">Chaperone</keyword>
<evidence type="ECO:0000256" key="3">
    <source>
        <dbReference type="ARBA" id="ARBA00013194"/>
    </source>
</evidence>
<keyword evidence="10" id="KW-1185">Reference proteome</keyword>
<feature type="domain" description="Trigger factor ribosome-binding bacterial" evidence="8">
    <location>
        <begin position="88"/>
        <end position="202"/>
    </location>
</feature>
<protein>
    <recommendedName>
        <fullName evidence="3">peptidylprolyl isomerase</fullName>
        <ecNumber evidence="3">5.2.1.8</ecNumber>
    </recommendedName>
</protein>
<dbReference type="EC" id="5.2.1.8" evidence="3"/>
<dbReference type="EMBL" id="JAJAGQ010000010">
    <property type="protein sequence ID" value="KAJ8550702.1"/>
    <property type="molecule type" value="Genomic_DNA"/>
</dbReference>
<proteinExistence type="inferred from homology"/>
<evidence type="ECO:0000259" key="8">
    <source>
        <dbReference type="Pfam" id="PF05697"/>
    </source>
</evidence>
<keyword evidence="4" id="KW-0697">Rotamase</keyword>
<dbReference type="Pfam" id="PF05697">
    <property type="entry name" value="Trigger_N"/>
    <property type="match status" value="1"/>
</dbReference>
<dbReference type="GO" id="GO:0015031">
    <property type="term" value="P:protein transport"/>
    <property type="evidence" value="ECO:0007669"/>
    <property type="project" value="InterPro"/>
</dbReference>
<evidence type="ECO:0000256" key="2">
    <source>
        <dbReference type="ARBA" id="ARBA00005464"/>
    </source>
</evidence>
<dbReference type="FunFam" id="3.30.70.1050:FF:000004">
    <property type="entry name" value="Trigger factor"/>
    <property type="match status" value="1"/>
</dbReference>
<dbReference type="PANTHER" id="PTHR30560">
    <property type="entry name" value="TRIGGER FACTOR CHAPERONE AND PEPTIDYL-PROLYL CIS/TRANS ISOMERASE"/>
    <property type="match status" value="1"/>
</dbReference>
<dbReference type="AlphaFoldDB" id="A0A9Q1RCJ6"/>
<evidence type="ECO:0000256" key="1">
    <source>
        <dbReference type="ARBA" id="ARBA00000971"/>
    </source>
</evidence>
<dbReference type="GO" id="GO:0051083">
    <property type="term" value="P:'de novo' cotranslational protein folding"/>
    <property type="evidence" value="ECO:0007669"/>
    <property type="project" value="TreeGrafter"/>
</dbReference>
<dbReference type="GO" id="GO:0043022">
    <property type="term" value="F:ribosome binding"/>
    <property type="evidence" value="ECO:0007669"/>
    <property type="project" value="TreeGrafter"/>
</dbReference>
<dbReference type="InterPro" id="IPR008881">
    <property type="entry name" value="Trigger_fac_ribosome-bd_bac"/>
</dbReference>
<evidence type="ECO:0000313" key="9">
    <source>
        <dbReference type="EMBL" id="KAJ8550702.1"/>
    </source>
</evidence>
<comment type="catalytic activity">
    <reaction evidence="1">
        <text>[protein]-peptidylproline (omega=180) = [protein]-peptidylproline (omega=0)</text>
        <dbReference type="Rhea" id="RHEA:16237"/>
        <dbReference type="Rhea" id="RHEA-COMP:10747"/>
        <dbReference type="Rhea" id="RHEA-COMP:10748"/>
        <dbReference type="ChEBI" id="CHEBI:83833"/>
        <dbReference type="ChEBI" id="CHEBI:83834"/>
        <dbReference type="EC" id="5.2.1.8"/>
    </reaction>
</comment>
<evidence type="ECO:0000256" key="5">
    <source>
        <dbReference type="ARBA" id="ARBA00023186"/>
    </source>
</evidence>
<comment type="similarity">
    <text evidence="2">Belongs to the FKBP-type PPIase family. Tig subfamily.</text>
</comment>
<dbReference type="OrthoDB" id="1881930at2759"/>
<comment type="function">
    <text evidence="7">Involved in protein export. Acts as a chaperone by maintaining the newly synthesized protein in an open conformation. Functions as a peptidyl-prolyl cis-trans isomerase.</text>
</comment>
<dbReference type="Proteomes" id="UP001152561">
    <property type="component" value="Unassembled WGS sequence"/>
</dbReference>
<reference evidence="10" key="1">
    <citation type="journal article" date="2023" name="Proc. Natl. Acad. Sci. U.S.A.">
        <title>Genomic and structural basis for evolution of tropane alkaloid biosynthesis.</title>
        <authorList>
            <person name="Wanga Y.-J."/>
            <person name="Taina T."/>
            <person name="Yua J.-Y."/>
            <person name="Lia J."/>
            <person name="Xua B."/>
            <person name="Chenc J."/>
            <person name="D'Auriad J.C."/>
            <person name="Huanga J.-P."/>
            <person name="Huanga S.-X."/>
        </authorList>
    </citation>
    <scope>NUCLEOTIDE SEQUENCE [LARGE SCALE GENOMIC DNA]</scope>
    <source>
        <strain evidence="10">cv. KIB-2019</strain>
    </source>
</reference>
<gene>
    <name evidence="9" type="ORF">K7X08_000072</name>
</gene>
<dbReference type="GO" id="GO:0003755">
    <property type="term" value="F:peptidyl-prolyl cis-trans isomerase activity"/>
    <property type="evidence" value="ECO:0007669"/>
    <property type="project" value="UniProtKB-KW"/>
</dbReference>
<dbReference type="InterPro" id="IPR036611">
    <property type="entry name" value="Trigger_fac_ribosome-bd_sf"/>
</dbReference>
<dbReference type="InterPro" id="IPR005215">
    <property type="entry name" value="Trig_fac"/>
</dbReference>
<comment type="caution">
    <text evidence="9">The sequence shown here is derived from an EMBL/GenBank/DDBJ whole genome shotgun (WGS) entry which is preliminary data.</text>
</comment>
<keyword evidence="6" id="KW-0413">Isomerase</keyword>
<sequence length="207" mass="23129">MKMLHFKTGPHLLSLNRKVVPQMQHVDFLIPNKMMGRKCVSLGMGCGLGRFSERTRTGRYAVLLGAGDTEVSTSEFDDFSVMRGASGSNELKISVSVSGAKTQEIFDKVFSRMVEDAQPIPGFRRVKGGKTPDIPRDILLEILGYSKVYKQVIKKIINSTISKYVEKDGLIVSKDLQIEQSFEDLEAIFEPGDPFTFSAIVQRQHPQ</sequence>
<organism evidence="9 10">
    <name type="scientific">Anisodus acutangulus</name>
    <dbReference type="NCBI Taxonomy" id="402998"/>
    <lineage>
        <taxon>Eukaryota</taxon>
        <taxon>Viridiplantae</taxon>
        <taxon>Streptophyta</taxon>
        <taxon>Embryophyta</taxon>
        <taxon>Tracheophyta</taxon>
        <taxon>Spermatophyta</taxon>
        <taxon>Magnoliopsida</taxon>
        <taxon>eudicotyledons</taxon>
        <taxon>Gunneridae</taxon>
        <taxon>Pentapetalae</taxon>
        <taxon>asterids</taxon>
        <taxon>lamiids</taxon>
        <taxon>Solanales</taxon>
        <taxon>Solanaceae</taxon>
        <taxon>Solanoideae</taxon>
        <taxon>Hyoscyameae</taxon>
        <taxon>Anisodus</taxon>
    </lineage>
</organism>